<keyword evidence="1" id="KW-1133">Transmembrane helix</keyword>
<accession>A0ABT0XL29</accession>
<evidence type="ECO:0000256" key="1">
    <source>
        <dbReference type="SAM" id="Phobius"/>
    </source>
</evidence>
<keyword evidence="3" id="KW-1185">Reference proteome</keyword>
<dbReference type="RefSeq" id="WP_251609403.1">
    <property type="nucleotide sequence ID" value="NZ_JAMQJY010000002.1"/>
</dbReference>
<keyword evidence="1" id="KW-0812">Transmembrane</keyword>
<gene>
    <name evidence="2" type="ORF">NDM98_14800</name>
</gene>
<dbReference type="EMBL" id="JAMQJY010000002">
    <property type="protein sequence ID" value="MCM2676611.1"/>
    <property type="molecule type" value="Genomic_DNA"/>
</dbReference>
<feature type="transmembrane region" description="Helical" evidence="1">
    <location>
        <begin position="9"/>
        <end position="28"/>
    </location>
</feature>
<evidence type="ECO:0000313" key="3">
    <source>
        <dbReference type="Proteomes" id="UP001203665"/>
    </source>
</evidence>
<organism evidence="2 3">
    <name type="scientific">Alkalicoccobacillus plakortidis</name>
    <dbReference type="NCBI Taxonomy" id="444060"/>
    <lineage>
        <taxon>Bacteria</taxon>
        <taxon>Bacillati</taxon>
        <taxon>Bacillota</taxon>
        <taxon>Bacilli</taxon>
        <taxon>Bacillales</taxon>
        <taxon>Bacillaceae</taxon>
        <taxon>Alkalicoccobacillus</taxon>
    </lineage>
</organism>
<evidence type="ECO:0000313" key="2">
    <source>
        <dbReference type="EMBL" id="MCM2676611.1"/>
    </source>
</evidence>
<proteinExistence type="predicted"/>
<keyword evidence="1" id="KW-0472">Membrane</keyword>
<feature type="transmembrane region" description="Helical" evidence="1">
    <location>
        <begin position="34"/>
        <end position="58"/>
    </location>
</feature>
<protein>
    <submittedName>
        <fullName evidence="2">Uncharacterized protein</fullName>
    </submittedName>
</protein>
<comment type="caution">
    <text evidence="2">The sequence shown here is derived from an EMBL/GenBank/DDBJ whole genome shotgun (WGS) entry which is preliminary data.</text>
</comment>
<dbReference type="Proteomes" id="UP001203665">
    <property type="component" value="Unassembled WGS sequence"/>
</dbReference>
<name>A0ABT0XL29_9BACI</name>
<sequence>MSTWRKVDIFIRLGFVVVLVIVAALALSNEMNTVYLLNLFFICLASSFIISGVIAFLFKEKKQAG</sequence>
<reference evidence="2" key="1">
    <citation type="submission" date="2022-06" db="EMBL/GenBank/DDBJ databases">
        <title>Alkalicoccobacillus porphyridii sp. nov., isolated from a marine red alga, Porphyridium purpureum and reclassification of Shouchella plakortidis and Shouchella gibsonii as Alkalicoccobacillus plakortidis comb. nov. and Alkalicoccobacillus gibsonii comb. nov.</title>
        <authorList>
            <person name="Kim K.H."/>
            <person name="Lee J.K."/>
            <person name="Han D.M."/>
            <person name="Baek J.H."/>
            <person name="Jeon C.O."/>
        </authorList>
    </citation>
    <scope>NUCLEOTIDE SEQUENCE</scope>
    <source>
        <strain evidence="2">DSM 19153</strain>
    </source>
</reference>